<comment type="function">
    <text evidence="5 7">Essential cell division protein that forms a contractile ring structure (Z ring) at the future cell division site. The regulation of the ring assembly controls the timing and the location of cell division. One of the functions of the FtsZ ring is to recruit other cell division proteins to the septum to produce a new cell wall between the dividing cells. Binds GTP and shows GTPase activity.</text>
</comment>
<dbReference type="InterPro" id="IPR008280">
    <property type="entry name" value="Tub_FtsZ_C"/>
</dbReference>
<evidence type="ECO:0000313" key="12">
    <source>
        <dbReference type="Proteomes" id="UP000095347"/>
    </source>
</evidence>
<dbReference type="GO" id="GO:0003924">
    <property type="term" value="F:GTPase activity"/>
    <property type="evidence" value="ECO:0007669"/>
    <property type="project" value="UniProtKB-UniRule"/>
</dbReference>
<sequence length="563" mass="59187">MSINLSVPKNETIELKPRITVIGVGGAGGNAVNNMINAKLEGVEFIVANTDAQSLASAATDRRIQLGSGLTQGLGAGSKPDIGRAAAEETIDELNEQLKGSHMVFIAAGMGGGTGTGAAPVIARAARDLGILTVGVVTKPFQFEGQHRYGIAEKGILELEQYVDTLIIIPNQNLFRIANEKTTFADAFKMADDVLYSGVRGVTDLMVMPGLINLDFADVRSVMSEMGKAMMGTGEAEGERRALDAAEAAISNPLLDDTSMAGARGVLINITGGADMTLFEVDEAANRIRSEVEEDAYIIFGSTFDETLNGRMRVSVVATGIDAESMVRPVPAVLSVQEDTVARKTVPQADVAPQATVSVVATAPNVAEVLSQNFVSEPVAAHDDEGDADPVDDPVMHNADMDDAIAREVASDEDFDDENMGAPEPARIPERFNAPAAMPSQGSTDAFIPPAPTSSKKNDDLHEVDPMAEAAMVNGSTGAAPARSAVNKGPSLFERVTGGAKHKVSMFGQSISDAVESRPSTQLRTSASAELTLGGLDPEERLQPSQAEDDLLDIPAFLRRQAN</sequence>
<evidence type="ECO:0000259" key="9">
    <source>
        <dbReference type="SMART" id="SM00864"/>
    </source>
</evidence>
<feature type="region of interest" description="Disordered" evidence="8">
    <location>
        <begin position="515"/>
        <end position="554"/>
    </location>
</feature>
<evidence type="ECO:0000256" key="4">
    <source>
        <dbReference type="ARBA" id="ARBA00023134"/>
    </source>
</evidence>
<evidence type="ECO:0000256" key="6">
    <source>
        <dbReference type="NCBIfam" id="TIGR00065"/>
    </source>
</evidence>
<dbReference type="GO" id="GO:0005737">
    <property type="term" value="C:cytoplasm"/>
    <property type="evidence" value="ECO:0007669"/>
    <property type="project" value="UniProtKB-SubCell"/>
</dbReference>
<evidence type="ECO:0000259" key="10">
    <source>
        <dbReference type="SMART" id="SM00865"/>
    </source>
</evidence>
<dbReference type="Pfam" id="PF00091">
    <property type="entry name" value="Tubulin"/>
    <property type="match status" value="1"/>
</dbReference>
<dbReference type="InterPro" id="IPR020805">
    <property type="entry name" value="Cell_div_FtsZ_CS"/>
</dbReference>
<feature type="binding site" evidence="5">
    <location>
        <position position="192"/>
    </location>
    <ligand>
        <name>GTP</name>
        <dbReference type="ChEBI" id="CHEBI:37565"/>
    </ligand>
</feature>
<name>A0A1E5Q900_9PROT</name>
<dbReference type="SMART" id="SM00864">
    <property type="entry name" value="Tubulin"/>
    <property type="match status" value="1"/>
</dbReference>
<dbReference type="SUPFAM" id="SSF52490">
    <property type="entry name" value="Tubulin nucleotide-binding domain-like"/>
    <property type="match status" value="1"/>
</dbReference>
<feature type="domain" description="Tubulin/FtsZ 2-layer sandwich" evidence="10">
    <location>
        <begin position="212"/>
        <end position="330"/>
    </location>
</feature>
<dbReference type="GO" id="GO:0051258">
    <property type="term" value="P:protein polymerization"/>
    <property type="evidence" value="ECO:0007669"/>
    <property type="project" value="UniProtKB-UniRule"/>
</dbReference>
<dbReference type="InterPro" id="IPR036525">
    <property type="entry name" value="Tubulin/FtsZ_GTPase_sf"/>
</dbReference>
<comment type="subunit">
    <text evidence="5">Homodimer. Polymerizes to form a dynamic ring structure in a strictly GTP-dependent manner. Interacts directly with several other division proteins.</text>
</comment>
<keyword evidence="12" id="KW-1185">Reference proteome</keyword>
<feature type="binding site" evidence="5">
    <location>
        <begin position="26"/>
        <end position="30"/>
    </location>
    <ligand>
        <name>GTP</name>
        <dbReference type="ChEBI" id="CHEBI:37565"/>
    </ligand>
</feature>
<evidence type="ECO:0000313" key="11">
    <source>
        <dbReference type="EMBL" id="OEJ67888.1"/>
    </source>
</evidence>
<dbReference type="InterPro" id="IPR003008">
    <property type="entry name" value="Tubulin_FtsZ_GTPase"/>
</dbReference>
<dbReference type="PANTHER" id="PTHR30314">
    <property type="entry name" value="CELL DIVISION PROTEIN FTSZ-RELATED"/>
    <property type="match status" value="1"/>
</dbReference>
<dbReference type="Proteomes" id="UP000095347">
    <property type="component" value="Unassembled WGS sequence"/>
</dbReference>
<keyword evidence="2 5" id="KW-0963">Cytoplasm</keyword>
<gene>
    <name evidence="5" type="primary">ftsZ</name>
    <name evidence="11" type="ORF">BEN30_07765</name>
</gene>
<dbReference type="GO" id="GO:0005525">
    <property type="term" value="F:GTP binding"/>
    <property type="evidence" value="ECO:0007669"/>
    <property type="project" value="UniProtKB-UniRule"/>
</dbReference>
<dbReference type="EMBL" id="MCGG01000018">
    <property type="protein sequence ID" value="OEJ67888.1"/>
    <property type="molecule type" value="Genomic_DNA"/>
</dbReference>
<evidence type="ECO:0000256" key="1">
    <source>
        <dbReference type="ARBA" id="ARBA00009690"/>
    </source>
</evidence>
<dbReference type="STRING" id="28181.BEN30_07765"/>
<comment type="subcellular location">
    <subcellularLocation>
        <location evidence="5">Cytoplasm</location>
    </subcellularLocation>
    <text evidence="5">Assembles at midcell at the inner surface of the cytoplasmic membrane.</text>
</comment>
<dbReference type="PRINTS" id="PR00423">
    <property type="entry name" value="CELLDVISFTSZ"/>
</dbReference>
<dbReference type="InterPro" id="IPR024757">
    <property type="entry name" value="FtsZ_C"/>
</dbReference>
<evidence type="ECO:0000256" key="2">
    <source>
        <dbReference type="ARBA" id="ARBA00022490"/>
    </source>
</evidence>
<dbReference type="GO" id="GO:0043093">
    <property type="term" value="P:FtsZ-dependent cytokinesis"/>
    <property type="evidence" value="ECO:0007669"/>
    <property type="project" value="UniProtKB-UniRule"/>
</dbReference>
<dbReference type="Gene3D" id="3.30.1330.20">
    <property type="entry name" value="Tubulin/FtsZ, C-terminal domain"/>
    <property type="match status" value="1"/>
</dbReference>
<protein>
    <recommendedName>
        <fullName evidence="5 6">Cell division protein FtsZ</fullName>
    </recommendedName>
</protein>
<feature type="compositionally biased region" description="Polar residues" evidence="8">
    <location>
        <begin position="515"/>
        <end position="529"/>
    </location>
</feature>
<dbReference type="HAMAP" id="MF_00909">
    <property type="entry name" value="FtsZ"/>
    <property type="match status" value="1"/>
</dbReference>
<dbReference type="InterPro" id="IPR000158">
    <property type="entry name" value="Cell_div_FtsZ"/>
</dbReference>
<dbReference type="Pfam" id="PF12327">
    <property type="entry name" value="FtsZ_C"/>
    <property type="match status" value="1"/>
</dbReference>
<keyword evidence="5 7" id="KW-0717">Septation</keyword>
<feature type="binding site" evidence="5">
    <location>
        <position position="148"/>
    </location>
    <ligand>
        <name>GTP</name>
        <dbReference type="ChEBI" id="CHEBI:37565"/>
    </ligand>
</feature>
<dbReference type="GO" id="GO:0032153">
    <property type="term" value="C:cell division site"/>
    <property type="evidence" value="ECO:0007669"/>
    <property type="project" value="UniProtKB-UniRule"/>
</dbReference>
<dbReference type="PROSITE" id="PS01134">
    <property type="entry name" value="FTSZ_1"/>
    <property type="match status" value="1"/>
</dbReference>
<feature type="region of interest" description="Disordered" evidence="8">
    <location>
        <begin position="434"/>
        <end position="460"/>
    </location>
</feature>
<evidence type="ECO:0000256" key="7">
    <source>
        <dbReference type="RuleBase" id="RU000631"/>
    </source>
</evidence>
<dbReference type="PROSITE" id="PS01135">
    <property type="entry name" value="FTSZ_2"/>
    <property type="match status" value="1"/>
</dbReference>
<feature type="domain" description="Tubulin/FtsZ GTPase" evidence="9">
    <location>
        <begin position="18"/>
        <end position="210"/>
    </location>
</feature>
<dbReference type="PANTHER" id="PTHR30314:SF3">
    <property type="entry name" value="MITOCHONDRIAL DIVISION PROTEIN FSZA"/>
    <property type="match status" value="1"/>
</dbReference>
<dbReference type="FunFam" id="3.30.1330.20:FF:000011">
    <property type="entry name" value="Cell division protein FtsZ"/>
    <property type="match status" value="1"/>
</dbReference>
<dbReference type="InterPro" id="IPR018316">
    <property type="entry name" value="Tubulin/FtsZ_2-layer-sand-dom"/>
</dbReference>
<comment type="caution">
    <text evidence="11">The sequence shown here is derived from an EMBL/GenBank/DDBJ whole genome shotgun (WGS) entry which is preliminary data.</text>
</comment>
<feature type="binding site" evidence="5">
    <location>
        <position position="144"/>
    </location>
    <ligand>
        <name>GTP</name>
        <dbReference type="ChEBI" id="CHEBI:37565"/>
    </ligand>
</feature>
<evidence type="ECO:0000256" key="8">
    <source>
        <dbReference type="SAM" id="MobiDB-lite"/>
    </source>
</evidence>
<keyword evidence="4 5" id="KW-0342">GTP-binding</keyword>
<dbReference type="Gene3D" id="3.40.50.1440">
    <property type="entry name" value="Tubulin/FtsZ, GTPase domain"/>
    <property type="match status" value="1"/>
</dbReference>
<feature type="binding site" evidence="5">
    <location>
        <begin position="113"/>
        <end position="115"/>
    </location>
    <ligand>
        <name>GTP</name>
        <dbReference type="ChEBI" id="CHEBI:37565"/>
    </ligand>
</feature>
<dbReference type="SUPFAM" id="SSF55307">
    <property type="entry name" value="Tubulin C-terminal domain-like"/>
    <property type="match status" value="1"/>
</dbReference>
<organism evidence="11 12">
    <name type="scientific">Magnetovibrio blakemorei</name>
    <dbReference type="NCBI Taxonomy" id="28181"/>
    <lineage>
        <taxon>Bacteria</taxon>
        <taxon>Pseudomonadati</taxon>
        <taxon>Pseudomonadota</taxon>
        <taxon>Alphaproteobacteria</taxon>
        <taxon>Rhodospirillales</taxon>
        <taxon>Magnetovibrionaceae</taxon>
        <taxon>Magnetovibrio</taxon>
    </lineage>
</organism>
<dbReference type="AlphaFoldDB" id="A0A1E5Q900"/>
<dbReference type="InterPro" id="IPR045061">
    <property type="entry name" value="FtsZ/CetZ"/>
</dbReference>
<keyword evidence="3 5" id="KW-0547">Nucleotide-binding</keyword>
<dbReference type="GO" id="GO:0000917">
    <property type="term" value="P:division septum assembly"/>
    <property type="evidence" value="ECO:0007669"/>
    <property type="project" value="UniProtKB-KW"/>
</dbReference>
<dbReference type="InterPro" id="IPR037103">
    <property type="entry name" value="Tubulin/FtsZ-like_C"/>
</dbReference>
<keyword evidence="5 7" id="KW-0132">Cell division</keyword>
<dbReference type="CDD" id="cd02201">
    <property type="entry name" value="FtsZ_type1"/>
    <property type="match status" value="1"/>
</dbReference>
<evidence type="ECO:0000256" key="3">
    <source>
        <dbReference type="ARBA" id="ARBA00022741"/>
    </source>
</evidence>
<accession>A0A1E5Q900</accession>
<keyword evidence="5 7" id="KW-0131">Cell cycle</keyword>
<reference evidence="12" key="1">
    <citation type="submission" date="2016-07" db="EMBL/GenBank/DDBJ databases">
        <authorList>
            <person name="Florea S."/>
            <person name="Webb J.S."/>
            <person name="Jaromczyk J."/>
            <person name="Schardl C.L."/>
        </authorList>
    </citation>
    <scope>NUCLEOTIDE SEQUENCE [LARGE SCALE GENOMIC DNA]</scope>
    <source>
        <strain evidence="12">MV-1</strain>
    </source>
</reference>
<dbReference type="OrthoDB" id="9813375at2"/>
<evidence type="ECO:0000256" key="5">
    <source>
        <dbReference type="HAMAP-Rule" id="MF_00909"/>
    </source>
</evidence>
<dbReference type="RefSeq" id="WP_069957477.1">
    <property type="nucleotide sequence ID" value="NZ_MCGG01000018.1"/>
</dbReference>
<proteinExistence type="inferred from homology"/>
<dbReference type="NCBIfam" id="TIGR00065">
    <property type="entry name" value="ftsZ"/>
    <property type="match status" value="1"/>
</dbReference>
<dbReference type="SMART" id="SM00865">
    <property type="entry name" value="Tubulin_C"/>
    <property type="match status" value="1"/>
</dbReference>
<dbReference type="FunFam" id="3.40.50.1440:FF:000001">
    <property type="entry name" value="Cell division protein FtsZ"/>
    <property type="match status" value="1"/>
</dbReference>
<comment type="similarity">
    <text evidence="1 5 7">Belongs to the FtsZ family.</text>
</comment>